<comment type="caution">
    <text evidence="12">The sequence shown here is derived from an EMBL/GenBank/DDBJ whole genome shotgun (WGS) entry which is preliminary data.</text>
</comment>
<evidence type="ECO:0000256" key="2">
    <source>
        <dbReference type="ARBA" id="ARBA00004664"/>
    </source>
</evidence>
<dbReference type="SUPFAM" id="SSF51366">
    <property type="entry name" value="Ribulose-phoshate binding barrel"/>
    <property type="match status" value="1"/>
</dbReference>
<keyword evidence="7 10" id="KW-0822">Tryptophan biosynthesis</keyword>
<dbReference type="EMBL" id="JXYS01000066">
    <property type="protein sequence ID" value="KJF17069.1"/>
    <property type="molecule type" value="Genomic_DNA"/>
</dbReference>
<dbReference type="STRING" id="1280514.AXFE_20650"/>
<comment type="catalytic activity">
    <reaction evidence="1 10">
        <text>N-(5-phospho-beta-D-ribosyl)anthranilate = 1-(2-carboxyphenylamino)-1-deoxy-D-ribulose 5-phosphate</text>
        <dbReference type="Rhea" id="RHEA:21540"/>
        <dbReference type="ChEBI" id="CHEBI:18277"/>
        <dbReference type="ChEBI" id="CHEBI:58613"/>
        <dbReference type="EC" id="5.3.1.24"/>
    </reaction>
</comment>
<dbReference type="InterPro" id="IPR044643">
    <property type="entry name" value="TrpF_fam"/>
</dbReference>
<sequence>MFIKICGITNEEDALLAVALGADALGFIFAPSPRMVSVNVARDIIKRLPSEILTIGVFVNEDPDELVRIVHSVGLGGAQLHGNESVETVLSLRLRLNYLIKALPADGMSIRSFFRYPVDALLVDSAQPGSGKAFDWSIIEAEHMPKRIILAGGLNSENVREAITTVRPYGVDVSSGVESAPGKKDPVALRAFISNAKSAFVTLDRDPLGDSISATSSSPIFNWEEHL</sequence>
<dbReference type="AlphaFoldDB" id="A0A0D8HGU4"/>
<evidence type="ECO:0000256" key="8">
    <source>
        <dbReference type="ARBA" id="ARBA00023141"/>
    </source>
</evidence>
<dbReference type="PATRIC" id="fig|1280514.3.peg.2706"/>
<dbReference type="FunFam" id="3.20.20.70:FF:000075">
    <property type="entry name" value="Tryptophan biosynthesis protein TRP1"/>
    <property type="match status" value="1"/>
</dbReference>
<dbReference type="EC" id="5.3.1.24" evidence="4 10"/>
<dbReference type="InterPro" id="IPR013785">
    <property type="entry name" value="Aldolase_TIM"/>
</dbReference>
<proteinExistence type="inferred from homology"/>
<feature type="domain" description="N-(5'phosphoribosyl) anthranilate isomerase (PRAI)" evidence="11">
    <location>
        <begin position="3"/>
        <end position="194"/>
    </location>
</feature>
<keyword evidence="8 10" id="KW-0057">Aromatic amino acid biosynthesis</keyword>
<evidence type="ECO:0000256" key="4">
    <source>
        <dbReference type="ARBA" id="ARBA00012572"/>
    </source>
</evidence>
<comment type="similarity">
    <text evidence="3 10">Belongs to the TrpF family.</text>
</comment>
<keyword evidence="9 10" id="KW-0413">Isomerase</keyword>
<reference evidence="12 13" key="1">
    <citation type="submission" date="2015-01" db="EMBL/GenBank/DDBJ databases">
        <title>Draft genome of the acidophilic iron oxidizer Acidithrix ferrooxidans strain Py-F3.</title>
        <authorList>
            <person name="Poehlein A."/>
            <person name="Eisen S."/>
            <person name="Schloemann M."/>
            <person name="Johnson B.D."/>
            <person name="Daniel R."/>
            <person name="Muehling M."/>
        </authorList>
    </citation>
    <scope>NUCLEOTIDE SEQUENCE [LARGE SCALE GENOMIC DNA]</scope>
    <source>
        <strain evidence="12 13">Py-F3</strain>
    </source>
</reference>
<evidence type="ECO:0000256" key="3">
    <source>
        <dbReference type="ARBA" id="ARBA00007571"/>
    </source>
</evidence>
<dbReference type="Proteomes" id="UP000032360">
    <property type="component" value="Unassembled WGS sequence"/>
</dbReference>
<protein>
    <recommendedName>
        <fullName evidence="5 10">N-(5'-phosphoribosyl)anthranilate isomerase</fullName>
        <shortName evidence="10">PRAI</shortName>
        <ecNumber evidence="4 10">5.3.1.24</ecNumber>
    </recommendedName>
</protein>
<keyword evidence="13" id="KW-1185">Reference proteome</keyword>
<gene>
    <name evidence="10 12" type="primary">trpF</name>
    <name evidence="12" type="ORF">AXFE_20650</name>
</gene>
<evidence type="ECO:0000313" key="12">
    <source>
        <dbReference type="EMBL" id="KJF17069.1"/>
    </source>
</evidence>
<evidence type="ECO:0000256" key="7">
    <source>
        <dbReference type="ARBA" id="ARBA00022822"/>
    </source>
</evidence>
<evidence type="ECO:0000256" key="6">
    <source>
        <dbReference type="ARBA" id="ARBA00022605"/>
    </source>
</evidence>
<dbReference type="GO" id="GO:0000162">
    <property type="term" value="P:L-tryptophan biosynthetic process"/>
    <property type="evidence" value="ECO:0007669"/>
    <property type="project" value="UniProtKB-UniRule"/>
</dbReference>
<keyword evidence="6 10" id="KW-0028">Amino-acid biosynthesis</keyword>
<evidence type="ECO:0000313" key="13">
    <source>
        <dbReference type="Proteomes" id="UP000032360"/>
    </source>
</evidence>
<dbReference type="Gene3D" id="3.20.20.70">
    <property type="entry name" value="Aldolase class I"/>
    <property type="match status" value="1"/>
</dbReference>
<organism evidence="12 13">
    <name type="scientific">Acidithrix ferrooxidans</name>
    <dbReference type="NCBI Taxonomy" id="1280514"/>
    <lineage>
        <taxon>Bacteria</taxon>
        <taxon>Bacillati</taxon>
        <taxon>Actinomycetota</taxon>
        <taxon>Acidimicrobiia</taxon>
        <taxon>Acidimicrobiales</taxon>
        <taxon>Acidimicrobiaceae</taxon>
        <taxon>Acidithrix</taxon>
    </lineage>
</organism>
<evidence type="ECO:0000259" key="11">
    <source>
        <dbReference type="Pfam" id="PF00697"/>
    </source>
</evidence>
<dbReference type="OrthoDB" id="3243379at2"/>
<dbReference type="Pfam" id="PF00697">
    <property type="entry name" value="PRAI"/>
    <property type="match status" value="1"/>
</dbReference>
<evidence type="ECO:0000256" key="5">
    <source>
        <dbReference type="ARBA" id="ARBA00022272"/>
    </source>
</evidence>
<dbReference type="UniPathway" id="UPA00035">
    <property type="reaction ID" value="UER00042"/>
</dbReference>
<dbReference type="InterPro" id="IPR001240">
    <property type="entry name" value="PRAI_dom"/>
</dbReference>
<dbReference type="PANTHER" id="PTHR42894:SF1">
    <property type="entry name" value="N-(5'-PHOSPHORIBOSYL)ANTHRANILATE ISOMERASE"/>
    <property type="match status" value="1"/>
</dbReference>
<evidence type="ECO:0000256" key="1">
    <source>
        <dbReference type="ARBA" id="ARBA00001164"/>
    </source>
</evidence>
<dbReference type="HAMAP" id="MF_00135">
    <property type="entry name" value="PRAI"/>
    <property type="match status" value="1"/>
</dbReference>
<name>A0A0D8HGU4_9ACTN</name>
<dbReference type="RefSeq" id="WP_082058645.1">
    <property type="nucleotide sequence ID" value="NZ_JXYS01000066.1"/>
</dbReference>
<comment type="pathway">
    <text evidence="2 10">Amino-acid biosynthesis; L-tryptophan biosynthesis; L-tryptophan from chorismate: step 3/5.</text>
</comment>
<accession>A0A0D8HGU4</accession>
<dbReference type="InterPro" id="IPR011060">
    <property type="entry name" value="RibuloseP-bd_barrel"/>
</dbReference>
<dbReference type="CDD" id="cd00405">
    <property type="entry name" value="PRAI"/>
    <property type="match status" value="1"/>
</dbReference>
<dbReference type="GO" id="GO:0004640">
    <property type="term" value="F:phosphoribosylanthranilate isomerase activity"/>
    <property type="evidence" value="ECO:0007669"/>
    <property type="project" value="UniProtKB-UniRule"/>
</dbReference>
<evidence type="ECO:0000256" key="10">
    <source>
        <dbReference type="HAMAP-Rule" id="MF_00135"/>
    </source>
</evidence>
<dbReference type="PANTHER" id="PTHR42894">
    <property type="entry name" value="N-(5'-PHOSPHORIBOSYL)ANTHRANILATE ISOMERASE"/>
    <property type="match status" value="1"/>
</dbReference>
<evidence type="ECO:0000256" key="9">
    <source>
        <dbReference type="ARBA" id="ARBA00023235"/>
    </source>
</evidence>